<dbReference type="Pfam" id="PF00550">
    <property type="entry name" value="PP-binding"/>
    <property type="match status" value="1"/>
</dbReference>
<reference evidence="9 10" key="1">
    <citation type="submission" date="2024-09" db="EMBL/GenBank/DDBJ databases">
        <title>Laminarin stimulates single cell rates of sulfate reduction while oxygen inhibits transcriptomic activity in coastal marine sediment.</title>
        <authorList>
            <person name="Lindsay M."/>
            <person name="Orcutt B."/>
            <person name="Emerson D."/>
            <person name="Stepanauskas R."/>
            <person name="D'Angelo T."/>
        </authorList>
    </citation>
    <scope>NUCLEOTIDE SEQUENCE [LARGE SCALE GENOMIC DNA]</scope>
    <source>
        <strain evidence="9">SAG AM-311-K15</strain>
    </source>
</reference>
<dbReference type="InterPro" id="IPR000873">
    <property type="entry name" value="AMP-dep_synth/lig_dom"/>
</dbReference>
<evidence type="ECO:0000256" key="4">
    <source>
        <dbReference type="ARBA" id="ARBA00022598"/>
    </source>
</evidence>
<proteinExistence type="inferred from homology"/>
<comment type="caution">
    <text evidence="9">The sequence shown here is derived from an EMBL/GenBank/DDBJ whole genome shotgun (WGS) entry which is preliminary data.</text>
</comment>
<dbReference type="PROSITE" id="PS50075">
    <property type="entry name" value="CARRIER"/>
    <property type="match status" value="1"/>
</dbReference>
<accession>A0ABV6YT00</accession>
<dbReference type="InterPro" id="IPR006162">
    <property type="entry name" value="Ppantetheine_attach_site"/>
</dbReference>
<dbReference type="SUPFAM" id="SSF47336">
    <property type="entry name" value="ACP-like"/>
    <property type="match status" value="1"/>
</dbReference>
<dbReference type="InterPro" id="IPR045310">
    <property type="entry name" value="Pcs60-like"/>
</dbReference>
<evidence type="ECO:0000313" key="9">
    <source>
        <dbReference type="EMBL" id="MFC1849299.1"/>
    </source>
</evidence>
<dbReference type="Gene3D" id="3.40.50.12780">
    <property type="entry name" value="N-terminal domain of ligase-like"/>
    <property type="match status" value="1"/>
</dbReference>
<dbReference type="InterPro" id="IPR020845">
    <property type="entry name" value="AMP-binding_CS"/>
</dbReference>
<dbReference type="Gene3D" id="1.10.1200.10">
    <property type="entry name" value="ACP-like"/>
    <property type="match status" value="1"/>
</dbReference>
<dbReference type="Gene3D" id="3.30.300.30">
    <property type="match status" value="1"/>
</dbReference>
<dbReference type="EMBL" id="JBHPBY010000031">
    <property type="protein sequence ID" value="MFC1849299.1"/>
    <property type="molecule type" value="Genomic_DNA"/>
</dbReference>
<keyword evidence="6" id="KW-0067">ATP-binding</keyword>
<dbReference type="PANTHER" id="PTHR43201">
    <property type="entry name" value="ACYL-COA SYNTHETASE"/>
    <property type="match status" value="1"/>
</dbReference>
<evidence type="ECO:0000256" key="7">
    <source>
        <dbReference type="SAM" id="Coils"/>
    </source>
</evidence>
<evidence type="ECO:0000256" key="6">
    <source>
        <dbReference type="ARBA" id="ARBA00022840"/>
    </source>
</evidence>
<dbReference type="InterPro" id="IPR009081">
    <property type="entry name" value="PP-bd_ACP"/>
</dbReference>
<keyword evidence="2" id="KW-0596">Phosphopantetheine</keyword>
<dbReference type="PROSITE" id="PS00455">
    <property type="entry name" value="AMP_BINDING"/>
    <property type="match status" value="1"/>
</dbReference>
<evidence type="ECO:0000313" key="10">
    <source>
        <dbReference type="Proteomes" id="UP001594351"/>
    </source>
</evidence>
<evidence type="ECO:0000256" key="5">
    <source>
        <dbReference type="ARBA" id="ARBA00022741"/>
    </source>
</evidence>
<dbReference type="InterPro" id="IPR036736">
    <property type="entry name" value="ACP-like_sf"/>
</dbReference>
<dbReference type="InterPro" id="IPR042099">
    <property type="entry name" value="ANL_N_sf"/>
</dbReference>
<dbReference type="Pfam" id="PF13193">
    <property type="entry name" value="AMP-binding_C"/>
    <property type="match status" value="1"/>
</dbReference>
<dbReference type="Proteomes" id="UP001594351">
    <property type="component" value="Unassembled WGS sequence"/>
</dbReference>
<evidence type="ECO:0000256" key="2">
    <source>
        <dbReference type="ARBA" id="ARBA00022450"/>
    </source>
</evidence>
<name>A0ABV6YT00_UNCC1</name>
<evidence type="ECO:0000256" key="3">
    <source>
        <dbReference type="ARBA" id="ARBA00022553"/>
    </source>
</evidence>
<keyword evidence="4" id="KW-0436">Ligase</keyword>
<protein>
    <submittedName>
        <fullName evidence="9">AMP-binding protein</fullName>
    </submittedName>
</protein>
<keyword evidence="5" id="KW-0547">Nucleotide-binding</keyword>
<evidence type="ECO:0000256" key="1">
    <source>
        <dbReference type="ARBA" id="ARBA00006432"/>
    </source>
</evidence>
<dbReference type="InterPro" id="IPR025110">
    <property type="entry name" value="AMP-bd_C"/>
</dbReference>
<dbReference type="PANTHER" id="PTHR43201:SF5">
    <property type="entry name" value="MEDIUM-CHAIN ACYL-COA LIGASE ACSF2, MITOCHONDRIAL"/>
    <property type="match status" value="1"/>
</dbReference>
<feature type="domain" description="Carrier" evidence="8">
    <location>
        <begin position="527"/>
        <end position="602"/>
    </location>
</feature>
<feature type="coiled-coil region" evidence="7">
    <location>
        <begin position="601"/>
        <end position="639"/>
    </location>
</feature>
<keyword evidence="10" id="KW-1185">Reference proteome</keyword>
<gene>
    <name evidence="9" type="ORF">ACFL27_03735</name>
</gene>
<dbReference type="Pfam" id="PF00501">
    <property type="entry name" value="AMP-binding"/>
    <property type="match status" value="1"/>
</dbReference>
<evidence type="ECO:0000259" key="8">
    <source>
        <dbReference type="PROSITE" id="PS50075"/>
    </source>
</evidence>
<keyword evidence="7" id="KW-0175">Coiled coil</keyword>
<organism evidence="9 10">
    <name type="scientific">candidate division CSSED10-310 bacterium</name>
    <dbReference type="NCBI Taxonomy" id="2855610"/>
    <lineage>
        <taxon>Bacteria</taxon>
        <taxon>Bacteria division CSSED10-310</taxon>
    </lineage>
</organism>
<comment type="similarity">
    <text evidence="1">Belongs to the ATP-dependent AMP-binding enzyme family.</text>
</comment>
<dbReference type="PROSITE" id="PS00012">
    <property type="entry name" value="PHOSPHOPANTETHEINE"/>
    <property type="match status" value="1"/>
</dbReference>
<sequence length="645" mass="70816">MSNALKASEGTCLEKLTIYDLFGRRVRQAAAAPAITAPGRTALSYGRFYQHLDDIIFTLNTIGIGRNDRVAIVLPNGPEMAVAFIAVAVCATSAPLNPAYREQEFEFYLTDLNAKGLIIQSGVESPARAVARKRNIPIIELTPLSTAEAGLFTLACDTDSAPRNDGVSAPEDIALVLHTSGTTSRPKIVPLTHTNLCVSADNIRTSLALGQTDRCLNVMPLFHIHGLIGATLSSLLTGACVICTPGFDANLFFSWIKDYEPTWFTAVPTMHQAILEQARFQREVMRRSHIRFIRSCSSSLPPKVLEALEKEFKVPVIEAYGMTEASHQMASNPLLPRQRKPGSVGIATGPDIAIMDESGVLLPAETTGEIVIRGQNVTPGYDDNREANEQAFFQDWFRTGDQGYFDSDGYLYITGRLKEIINRGGEKIAPREIDEVLIEHQDIKQAVTFAIPHASLGEDVAVAVVLSDKATLTQKQIRDYAFTHLADFKVPSQVVIVNDIPKGPTGKLQRIGLAQKLSALMKPDYITPRTEVEHILVKIWSEVLNLEKIGIHDNFFALGGDSLLATQVASRVRASLLVELPIPVMFREPTIAGLAVVIEDSQTSEDQLQKISHILDELEELTEEEAQQLLADMKKKEQSDTPPDK</sequence>
<dbReference type="CDD" id="cd05926">
    <property type="entry name" value="FACL_fum10p_like"/>
    <property type="match status" value="1"/>
</dbReference>
<dbReference type="InterPro" id="IPR045851">
    <property type="entry name" value="AMP-bd_C_sf"/>
</dbReference>
<dbReference type="SUPFAM" id="SSF56801">
    <property type="entry name" value="Acetyl-CoA synthetase-like"/>
    <property type="match status" value="1"/>
</dbReference>
<keyword evidence="3" id="KW-0597">Phosphoprotein</keyword>